<proteinExistence type="inferred from homology"/>
<comment type="function">
    <text evidence="5">Reversible hydration of carbon dioxide.</text>
</comment>
<comment type="catalytic activity">
    <reaction evidence="5">
        <text>hydrogencarbonate + H(+) = CO2 + H2O</text>
        <dbReference type="Rhea" id="RHEA:10748"/>
        <dbReference type="ChEBI" id="CHEBI:15377"/>
        <dbReference type="ChEBI" id="CHEBI:15378"/>
        <dbReference type="ChEBI" id="CHEBI:16526"/>
        <dbReference type="ChEBI" id="CHEBI:17544"/>
        <dbReference type="EC" id="4.2.1.1"/>
    </reaction>
</comment>
<dbReference type="GO" id="GO:0004089">
    <property type="term" value="F:carbonate dehydratase activity"/>
    <property type="evidence" value="ECO:0007669"/>
    <property type="project" value="UniProtKB-UniRule"/>
</dbReference>
<keyword evidence="7" id="KW-1185">Reference proteome</keyword>
<evidence type="ECO:0000256" key="4">
    <source>
        <dbReference type="PIRSR" id="PIRSR601765-1"/>
    </source>
</evidence>
<dbReference type="SUPFAM" id="SSF53056">
    <property type="entry name" value="beta-carbonic anhydrase, cab"/>
    <property type="match status" value="1"/>
</dbReference>
<protein>
    <recommendedName>
        <fullName evidence="5">Carbonic anhydrase</fullName>
        <ecNumber evidence="5">4.2.1.1</ecNumber>
    </recommendedName>
    <alternativeName>
        <fullName evidence="5">Carbonate dehydratase</fullName>
    </alternativeName>
</protein>
<keyword evidence="2 4" id="KW-0479">Metal-binding</keyword>
<dbReference type="GO" id="GO:0008270">
    <property type="term" value="F:zinc ion binding"/>
    <property type="evidence" value="ECO:0007669"/>
    <property type="project" value="UniProtKB-UniRule"/>
</dbReference>
<comment type="caution">
    <text evidence="6">The sequence shown here is derived from an EMBL/GenBank/DDBJ whole genome shotgun (WGS) entry which is preliminary data.</text>
</comment>
<feature type="binding site" evidence="4">
    <location>
        <position position="79"/>
    </location>
    <ligand>
        <name>Zn(2+)</name>
        <dbReference type="ChEBI" id="CHEBI:29105"/>
    </ligand>
</feature>
<dbReference type="Gene3D" id="3.40.1050.10">
    <property type="entry name" value="Carbonic anhydrase"/>
    <property type="match status" value="1"/>
</dbReference>
<sequence length="207" mass="23519">MPSSRAGCSMADSITSRAPVPCFTEPASRRRTSVHAQAPLRPRRGIWRGVFRFQQRLRARGSKGDLRVNPTKKLIVVTCMDARLNNPFSQLGITEGQAHIIRNAGGLAKDSLRSIIISQRLLGTRKIAVFRHTDCGMTTFTTPELRQRIRDSDPGNDLLNEVDKIDFLEFKNLEKSLRDDVRFLRRTRSCSRRPPSRGGYIMSRRAR</sequence>
<dbReference type="AlphaFoldDB" id="A0A1C7MQJ4"/>
<dbReference type="InterPro" id="IPR036874">
    <property type="entry name" value="Carbonic_anhydrase_sf"/>
</dbReference>
<dbReference type="Pfam" id="PF00484">
    <property type="entry name" value="Pro_CA"/>
    <property type="match status" value="1"/>
</dbReference>
<dbReference type="Proteomes" id="UP000092993">
    <property type="component" value="Unassembled WGS sequence"/>
</dbReference>
<reference evidence="6 7" key="1">
    <citation type="submission" date="2016-03" db="EMBL/GenBank/DDBJ databases">
        <title>Whole genome sequencing of Grifola frondosa 9006-11.</title>
        <authorList>
            <person name="Min B."/>
            <person name="Park H."/>
            <person name="Kim J.-G."/>
            <person name="Cho H."/>
            <person name="Oh Y.-L."/>
            <person name="Kong W.-S."/>
            <person name="Choi I.-G."/>
        </authorList>
    </citation>
    <scope>NUCLEOTIDE SEQUENCE [LARGE SCALE GENOMIC DNA]</scope>
    <source>
        <strain evidence="6 7">9006-11</strain>
    </source>
</reference>
<evidence type="ECO:0000256" key="3">
    <source>
        <dbReference type="ARBA" id="ARBA00022833"/>
    </source>
</evidence>
<dbReference type="EC" id="4.2.1.1" evidence="5"/>
<evidence type="ECO:0000256" key="1">
    <source>
        <dbReference type="ARBA" id="ARBA00006217"/>
    </source>
</evidence>
<accession>A0A1C7MQJ4</accession>
<dbReference type="EMBL" id="LUGG01000001">
    <property type="protein sequence ID" value="OBZ79145.1"/>
    <property type="molecule type" value="Genomic_DNA"/>
</dbReference>
<evidence type="ECO:0000256" key="2">
    <source>
        <dbReference type="ARBA" id="ARBA00022723"/>
    </source>
</evidence>
<keyword evidence="5" id="KW-0456">Lyase</keyword>
<dbReference type="PANTHER" id="PTHR43175:SF3">
    <property type="entry name" value="CARBON DISULFIDE HYDROLASE"/>
    <property type="match status" value="1"/>
</dbReference>
<dbReference type="OrthoDB" id="10248475at2759"/>
<keyword evidence="3 4" id="KW-0862">Zinc</keyword>
<comment type="similarity">
    <text evidence="1 5">Belongs to the beta-class carbonic anhydrase family.</text>
</comment>
<evidence type="ECO:0000256" key="5">
    <source>
        <dbReference type="RuleBase" id="RU003956"/>
    </source>
</evidence>
<feature type="binding site" evidence="4">
    <location>
        <position position="135"/>
    </location>
    <ligand>
        <name>Zn(2+)</name>
        <dbReference type="ChEBI" id="CHEBI:29105"/>
    </ligand>
</feature>
<feature type="binding site" evidence="4">
    <location>
        <position position="81"/>
    </location>
    <ligand>
        <name>Zn(2+)</name>
        <dbReference type="ChEBI" id="CHEBI:29105"/>
    </ligand>
</feature>
<gene>
    <name evidence="6" type="ORF">A0H81_00453</name>
</gene>
<dbReference type="STRING" id="5627.A0A1C7MQJ4"/>
<dbReference type="CDD" id="cd03379">
    <property type="entry name" value="beta_CA_cladeD"/>
    <property type="match status" value="1"/>
</dbReference>
<comment type="cofactor">
    <cofactor evidence="4">
        <name>Zn(2+)</name>
        <dbReference type="ChEBI" id="CHEBI:29105"/>
    </cofactor>
    <text evidence="4">Binds 1 zinc ion per subunit.</text>
</comment>
<dbReference type="PANTHER" id="PTHR43175">
    <property type="entry name" value="CARBONIC ANHYDRASE"/>
    <property type="match status" value="1"/>
</dbReference>
<name>A0A1C7MQJ4_GRIFR</name>
<dbReference type="InterPro" id="IPR001765">
    <property type="entry name" value="Carbonic_anhydrase"/>
</dbReference>
<dbReference type="SMART" id="SM00947">
    <property type="entry name" value="Pro_CA"/>
    <property type="match status" value="1"/>
</dbReference>
<evidence type="ECO:0000313" key="7">
    <source>
        <dbReference type="Proteomes" id="UP000092993"/>
    </source>
</evidence>
<organism evidence="6 7">
    <name type="scientific">Grifola frondosa</name>
    <name type="common">Maitake</name>
    <name type="synonym">Polyporus frondosus</name>
    <dbReference type="NCBI Taxonomy" id="5627"/>
    <lineage>
        <taxon>Eukaryota</taxon>
        <taxon>Fungi</taxon>
        <taxon>Dikarya</taxon>
        <taxon>Basidiomycota</taxon>
        <taxon>Agaricomycotina</taxon>
        <taxon>Agaricomycetes</taxon>
        <taxon>Polyporales</taxon>
        <taxon>Grifolaceae</taxon>
        <taxon>Grifola</taxon>
    </lineage>
</organism>
<evidence type="ECO:0000313" key="6">
    <source>
        <dbReference type="EMBL" id="OBZ79145.1"/>
    </source>
</evidence>
<feature type="binding site" evidence="4">
    <location>
        <position position="132"/>
    </location>
    <ligand>
        <name>Zn(2+)</name>
        <dbReference type="ChEBI" id="CHEBI:29105"/>
    </ligand>
</feature>